<evidence type="ECO:0000313" key="2">
    <source>
        <dbReference type="EMBL" id="MDC2890353.1"/>
    </source>
</evidence>
<evidence type="ECO:0000313" key="3">
    <source>
        <dbReference type="Proteomes" id="UP001528411"/>
    </source>
</evidence>
<gene>
    <name evidence="2" type="ORF">PN838_18315</name>
</gene>
<dbReference type="SUPFAM" id="SSF69318">
    <property type="entry name" value="Integrin alpha N-terminal domain"/>
    <property type="match status" value="1"/>
</dbReference>
<dbReference type="InterPro" id="IPR028994">
    <property type="entry name" value="Integrin_alpha_N"/>
</dbReference>
<dbReference type="InterPro" id="IPR013517">
    <property type="entry name" value="FG-GAP"/>
</dbReference>
<evidence type="ECO:0000256" key="1">
    <source>
        <dbReference type="ARBA" id="ARBA00022729"/>
    </source>
</evidence>
<keyword evidence="1" id="KW-0732">Signal</keyword>
<sequence>MTSTTTKYDLLLATGDDTAPTLTLESNLGGATMNTVRFGDLNGDFITDITYVKGTDWYYRLGNGIGFSPEKPMGLVTDSTKKLLNRFVDLNGDGRTDVLHATASNKWAIYFSRPTENIEDIDFEHRGYQSFDSNPENMQFADVAGDGNLELLTATSSTWKKQFQSNSGQYNTINEIVNGFGVSTHIRYKPLTQNDVYFGKVSDNLIDTATFSPRRGNLVVRFVGERGDFYDNPYSPTPGRAAIYYEYAGLLIHKEGLGSLGFQAIKTFDYLTKIETTTEYNQDYGASSYVLRGMPIQTNSKKGEVTLSSATNTLAVKNSENGVFGVIENLVEKSYQYNSNGTSTALSEVDSTFGYSSWGNLTTSEIVTTDLTTSGTSLTTSTVNEYGTSNEYKRLARLTNTTVTKTRKNEGVTLPTVTRESSFTYNSDLMLETTTRSPTDSQNKQVTTYDYDEYGNKISTIIVANVKDTTSSQTRKATTEYGPKGRYVKYKKTH</sequence>
<name>A0ABT5FGS8_9GAMM</name>
<dbReference type="EMBL" id="JAQOMS010000002">
    <property type="protein sequence ID" value="MDC2890353.1"/>
    <property type="molecule type" value="Genomic_DNA"/>
</dbReference>
<dbReference type="RefSeq" id="WP_272181567.1">
    <property type="nucleotide sequence ID" value="NZ_JAQOMS010000002.1"/>
</dbReference>
<protein>
    <submittedName>
        <fullName evidence="2">Toxin TcdB middle/N-terminal domain-containing protein</fullName>
    </submittedName>
</protein>
<comment type="caution">
    <text evidence="2">The sequence shown here is derived from an EMBL/GenBank/DDBJ whole genome shotgun (WGS) entry which is preliminary data.</text>
</comment>
<proteinExistence type="predicted"/>
<organism evidence="2 3">
    <name type="scientific">Psychrosphaera algicola</name>
    <dbReference type="NCBI Taxonomy" id="3023714"/>
    <lineage>
        <taxon>Bacteria</taxon>
        <taxon>Pseudomonadati</taxon>
        <taxon>Pseudomonadota</taxon>
        <taxon>Gammaproteobacteria</taxon>
        <taxon>Alteromonadales</taxon>
        <taxon>Pseudoalteromonadaceae</taxon>
        <taxon>Psychrosphaera</taxon>
    </lineage>
</organism>
<accession>A0ABT5FGS8</accession>
<dbReference type="Proteomes" id="UP001528411">
    <property type="component" value="Unassembled WGS sequence"/>
</dbReference>
<dbReference type="Pfam" id="PF13517">
    <property type="entry name" value="FG-GAP_3"/>
    <property type="match status" value="1"/>
</dbReference>
<keyword evidence="3" id="KW-1185">Reference proteome</keyword>
<reference evidence="2 3" key="1">
    <citation type="submission" date="2023-01" db="EMBL/GenBank/DDBJ databases">
        <title>Psychrosphaera sp. nov., isolated from marine algae.</title>
        <authorList>
            <person name="Bayburt H."/>
            <person name="Choi B.J."/>
            <person name="Kim J.M."/>
            <person name="Choi D.G."/>
            <person name="Jeon C.O."/>
        </authorList>
    </citation>
    <scope>NUCLEOTIDE SEQUENCE [LARGE SCALE GENOMIC DNA]</scope>
    <source>
        <strain evidence="2 3">G1-22</strain>
    </source>
</reference>